<keyword evidence="5" id="KW-0963">Cytoplasm</keyword>
<name>A0A372JPS2_9ACTN</name>
<accession>A0A372JPS2</accession>
<dbReference type="OrthoDB" id="3501659at2"/>
<evidence type="ECO:0000313" key="13">
    <source>
        <dbReference type="Proteomes" id="UP000261811"/>
    </source>
</evidence>
<gene>
    <name evidence="12" type="ORF">DZF91_09175</name>
</gene>
<protein>
    <recommendedName>
        <fullName evidence="4">Protein-L-isoaspartate O-methyltransferase</fullName>
        <ecNumber evidence="3">2.1.1.77</ecNumber>
    </recommendedName>
    <alternativeName>
        <fullName evidence="11">L-isoaspartyl protein carboxyl methyltransferase</fullName>
    </alternativeName>
    <alternativeName>
        <fullName evidence="9">Protein L-isoaspartyl methyltransferase</fullName>
    </alternativeName>
    <alternativeName>
        <fullName evidence="10">Protein-beta-aspartate methyltransferase</fullName>
    </alternativeName>
</protein>
<dbReference type="Gene3D" id="3.40.50.150">
    <property type="entry name" value="Vaccinia Virus protein VP39"/>
    <property type="match status" value="1"/>
</dbReference>
<evidence type="ECO:0000256" key="4">
    <source>
        <dbReference type="ARBA" id="ARBA00013346"/>
    </source>
</evidence>
<evidence type="ECO:0000256" key="6">
    <source>
        <dbReference type="ARBA" id="ARBA00022603"/>
    </source>
</evidence>
<evidence type="ECO:0000256" key="8">
    <source>
        <dbReference type="ARBA" id="ARBA00022691"/>
    </source>
</evidence>
<evidence type="ECO:0000313" key="12">
    <source>
        <dbReference type="EMBL" id="RFU41959.1"/>
    </source>
</evidence>
<dbReference type="Pfam" id="PF01135">
    <property type="entry name" value="PCMT"/>
    <property type="match status" value="1"/>
</dbReference>
<evidence type="ECO:0000256" key="3">
    <source>
        <dbReference type="ARBA" id="ARBA00011890"/>
    </source>
</evidence>
<reference evidence="12 13" key="1">
    <citation type="submission" date="2018-08" db="EMBL/GenBank/DDBJ databases">
        <title>Actinomadura jelena sp. nov., a novel Actinomycete isolated from soil in Chad.</title>
        <authorList>
            <person name="Shi L."/>
        </authorList>
    </citation>
    <scope>NUCLEOTIDE SEQUENCE [LARGE SCALE GENOMIC DNA]</scope>
    <source>
        <strain evidence="12 13">NEAU-G17</strain>
    </source>
</reference>
<dbReference type="GO" id="GO:0005737">
    <property type="term" value="C:cytoplasm"/>
    <property type="evidence" value="ECO:0007669"/>
    <property type="project" value="UniProtKB-SubCell"/>
</dbReference>
<keyword evidence="7 12" id="KW-0808">Transferase</keyword>
<dbReference type="CDD" id="cd02440">
    <property type="entry name" value="AdoMet_MTases"/>
    <property type="match status" value="1"/>
</dbReference>
<sequence>MVTELAEAGALTPQWRRPFETVPRHVFIPDTVWVEEGDLLVPVDRADDEAAWLELCYADESVITQVDDGAPALAGRVGREITSSASRPYVVARMLAALDVQPGMSVLEIGTGTGWNAALLAERLGSDKVASVEVDPVVAARARWVLGQAGYEVTVMTGDGALGFPERAPFDRVIATVAADQVPHAWAEQTRPGGRVLVPWTTDFHNGALVSFVVASDGTMRGRIIGNVAFMRLRDQRGKRASLKRHVRDVPDARRSFTETHPYSVLGEYDASLAIGLKVPHCKLIVTHEADGAYTVWLVDPWSGSWASLEHRTDAEKFPVRQSGDRNLWNEVEAAYRWWDGLGRPTADRWGLTVTPEGQHVWLDTEDRPVSR</sequence>
<keyword evidence="6 12" id="KW-0489">Methyltransferase</keyword>
<dbReference type="InterPro" id="IPR000682">
    <property type="entry name" value="PCMT"/>
</dbReference>
<evidence type="ECO:0000256" key="5">
    <source>
        <dbReference type="ARBA" id="ARBA00022490"/>
    </source>
</evidence>
<dbReference type="SUPFAM" id="SSF53335">
    <property type="entry name" value="S-adenosyl-L-methionine-dependent methyltransferases"/>
    <property type="match status" value="1"/>
</dbReference>
<evidence type="ECO:0000256" key="7">
    <source>
        <dbReference type="ARBA" id="ARBA00022679"/>
    </source>
</evidence>
<evidence type="ECO:0000256" key="10">
    <source>
        <dbReference type="ARBA" id="ARBA00031323"/>
    </source>
</evidence>
<keyword evidence="13" id="KW-1185">Reference proteome</keyword>
<dbReference type="GO" id="GO:0032259">
    <property type="term" value="P:methylation"/>
    <property type="evidence" value="ECO:0007669"/>
    <property type="project" value="UniProtKB-KW"/>
</dbReference>
<proteinExistence type="inferred from homology"/>
<evidence type="ECO:0000256" key="11">
    <source>
        <dbReference type="ARBA" id="ARBA00031350"/>
    </source>
</evidence>
<dbReference type="AlphaFoldDB" id="A0A372JPS2"/>
<dbReference type="RefSeq" id="WP_117357061.1">
    <property type="nucleotide sequence ID" value="NZ_QURH01000177.1"/>
</dbReference>
<evidence type="ECO:0000256" key="9">
    <source>
        <dbReference type="ARBA" id="ARBA00030757"/>
    </source>
</evidence>
<dbReference type="GO" id="GO:0004719">
    <property type="term" value="F:protein-L-isoaspartate (D-aspartate) O-methyltransferase activity"/>
    <property type="evidence" value="ECO:0007669"/>
    <property type="project" value="UniProtKB-EC"/>
</dbReference>
<evidence type="ECO:0000256" key="1">
    <source>
        <dbReference type="ARBA" id="ARBA00004496"/>
    </source>
</evidence>
<comment type="caution">
    <text evidence="12">The sequence shown here is derived from an EMBL/GenBank/DDBJ whole genome shotgun (WGS) entry which is preliminary data.</text>
</comment>
<dbReference type="EMBL" id="QURH01000177">
    <property type="protein sequence ID" value="RFU41959.1"/>
    <property type="molecule type" value="Genomic_DNA"/>
</dbReference>
<keyword evidence="8" id="KW-0949">S-adenosyl-L-methionine</keyword>
<organism evidence="12 13">
    <name type="scientific">Actinomadura logoneensis</name>
    <dbReference type="NCBI Taxonomy" id="2293572"/>
    <lineage>
        <taxon>Bacteria</taxon>
        <taxon>Bacillati</taxon>
        <taxon>Actinomycetota</taxon>
        <taxon>Actinomycetes</taxon>
        <taxon>Streptosporangiales</taxon>
        <taxon>Thermomonosporaceae</taxon>
        <taxon>Actinomadura</taxon>
    </lineage>
</organism>
<dbReference type="EC" id="2.1.1.77" evidence="3"/>
<comment type="similarity">
    <text evidence="2">Belongs to the methyltransferase superfamily. L-isoaspartyl/D-aspartyl protein methyltransferase family.</text>
</comment>
<evidence type="ECO:0000256" key="2">
    <source>
        <dbReference type="ARBA" id="ARBA00005369"/>
    </source>
</evidence>
<dbReference type="InterPro" id="IPR029063">
    <property type="entry name" value="SAM-dependent_MTases_sf"/>
</dbReference>
<dbReference type="PANTHER" id="PTHR11579">
    <property type="entry name" value="PROTEIN-L-ISOASPARTATE O-METHYLTRANSFERASE"/>
    <property type="match status" value="1"/>
</dbReference>
<dbReference type="PANTHER" id="PTHR11579:SF0">
    <property type="entry name" value="PROTEIN-L-ISOASPARTATE(D-ASPARTATE) O-METHYLTRANSFERASE"/>
    <property type="match status" value="1"/>
</dbReference>
<comment type="subcellular location">
    <subcellularLocation>
        <location evidence="1">Cytoplasm</location>
    </subcellularLocation>
</comment>
<dbReference type="Proteomes" id="UP000261811">
    <property type="component" value="Unassembled WGS sequence"/>
</dbReference>